<evidence type="ECO:0000313" key="1">
    <source>
        <dbReference type="EMBL" id="CAG8686588.1"/>
    </source>
</evidence>
<gene>
    <name evidence="1" type="ORF">SCALOS_LOCUS9941</name>
</gene>
<proteinExistence type="predicted"/>
<reference evidence="1" key="1">
    <citation type="submission" date="2021-06" db="EMBL/GenBank/DDBJ databases">
        <authorList>
            <person name="Kallberg Y."/>
            <person name="Tangrot J."/>
            <person name="Rosling A."/>
        </authorList>
    </citation>
    <scope>NUCLEOTIDE SEQUENCE</scope>
    <source>
        <strain evidence="1">AU212A</strain>
    </source>
</reference>
<feature type="non-terminal residue" evidence="1">
    <location>
        <position position="213"/>
    </location>
</feature>
<feature type="non-terminal residue" evidence="1">
    <location>
        <position position="1"/>
    </location>
</feature>
<evidence type="ECO:0000313" key="2">
    <source>
        <dbReference type="Proteomes" id="UP000789860"/>
    </source>
</evidence>
<name>A0ACA9P2S4_9GLOM</name>
<protein>
    <submittedName>
        <fullName evidence="1">7379_t:CDS:1</fullName>
    </submittedName>
</protein>
<dbReference type="Proteomes" id="UP000789860">
    <property type="component" value="Unassembled WGS sequence"/>
</dbReference>
<keyword evidence="2" id="KW-1185">Reference proteome</keyword>
<dbReference type="EMBL" id="CAJVPM010034015">
    <property type="protein sequence ID" value="CAG8686588.1"/>
    <property type="molecule type" value="Genomic_DNA"/>
</dbReference>
<organism evidence="1 2">
    <name type="scientific">Scutellospora calospora</name>
    <dbReference type="NCBI Taxonomy" id="85575"/>
    <lineage>
        <taxon>Eukaryota</taxon>
        <taxon>Fungi</taxon>
        <taxon>Fungi incertae sedis</taxon>
        <taxon>Mucoromycota</taxon>
        <taxon>Glomeromycotina</taxon>
        <taxon>Glomeromycetes</taxon>
        <taxon>Diversisporales</taxon>
        <taxon>Gigasporaceae</taxon>
        <taxon>Scutellospora</taxon>
    </lineage>
</organism>
<accession>A0ACA9P2S4</accession>
<sequence length="213" mass="23595">ECYNKTLIMNDLDEILDFEETVDFNLSDNPDALDVEILDEDGLFSLDDIGFENSKQQDEENTKDGDNGKTQNNEQHIELDKNISGGTTQPPMEHLEETSVEISEFNLDDPYFLKGYEDANGGIDSEMNIEDEEFWKGLGVDPSDTLGKEDSKGSDLVGKLETDNSTSALPQKENTFKSSSSMTDVAKADGKKSNTSNNGKSVTRKSKSPEKED</sequence>
<comment type="caution">
    <text evidence="1">The sequence shown here is derived from an EMBL/GenBank/DDBJ whole genome shotgun (WGS) entry which is preliminary data.</text>
</comment>